<keyword evidence="1" id="KW-0732">Signal</keyword>
<accession>A0AAV7I9E4</accession>
<name>A0AAV7I9E4_COTGL</name>
<dbReference type="PANTHER" id="PTHR22255">
    <property type="entry name" value="LP06548P"/>
    <property type="match status" value="1"/>
</dbReference>
<feature type="domain" description="DUF7042" evidence="2">
    <location>
        <begin position="130"/>
        <end position="287"/>
    </location>
</feature>
<sequence>MPPLFKNLRNPLLLLIIIASSRAYNSKQTECAFSPQWEGTWFQSGVRQPILISKNILSSKGRCLRNEGDKFLVVDEKSCYRCVVIHEKHTNVLQYKETFCHTRNSLASLCSYITGDALLYSMFREESIAVSCPFRGPMTFTYNRGHGTCSSPISNVDTCTDDSRLLFRYQACPDVPASESAIEELECIALWKEGSSRYLVGRLHHGHASSNEERYRCFVYERVSPSISGLGRAILGMDTIDQEITFPAIGPILENAPDVYRVAQSGDATCNGLFSPMEGSRTMTLTKASTPGRCPFPEWLTGFSNSGLTWHTLDMSRSYTFHSRNATLHISRINSSNSSFDASSFGSPDIVDNEEEQDIKIVCNSIRQSNPSQTITMLVAHFTVGCQSGFICMTFYKRDSHIMEVQTGNSALTREEACGHSNYQSHNIPYLTLVASSSIPQQCPYLGKFTVTGINRNQRNTRENSKSFQKSLIIQIQPTERVRHTEDRKYENFEIDTKRRSINNKYSIREHIGRKVRSNHSNRYHSNIKGTRTRRKSIVEVTNKSPYRIARSPKINNWRMDLDKILNLHKSWSSKSKYNALQKLQALNEYFEDFGNESKQLRKLFDSKVIQKIALSNNNFSRVKRNFEIRVNDKSNNNFGKREKRENDKLPCNSEITTLTIGCSTADRMEFQSECIDDTASITAYSCHGRWFDNEGTQFVIATPLIPKTDRINDKTESQTFGSSPRLCFMYRENGGVVSLTASPVACQRGVSSSSPVLAFNVTSIGRCTDDNSSINLRASSLIMITAVVILYLDSLR</sequence>
<reference evidence="5 6" key="1">
    <citation type="journal article" date="2021" name="J. Hered.">
        <title>A chromosome-level genome assembly of the parasitoid wasp, Cotesia glomerata (Hymenoptera: Braconidae).</title>
        <authorList>
            <person name="Pinto B.J."/>
            <person name="Weis J.J."/>
            <person name="Gamble T."/>
            <person name="Ode P.J."/>
            <person name="Paul R."/>
            <person name="Zaspel J.M."/>
        </authorList>
    </citation>
    <scope>NUCLEOTIDE SEQUENCE [LARGE SCALE GENOMIC DNA]</scope>
    <source>
        <strain evidence="5">CgM1</strain>
    </source>
</reference>
<dbReference type="Pfam" id="PF23070">
    <property type="entry name" value="DUF7043"/>
    <property type="match status" value="1"/>
</dbReference>
<evidence type="ECO:0000313" key="5">
    <source>
        <dbReference type="EMBL" id="KAH0549365.1"/>
    </source>
</evidence>
<organism evidence="5 6">
    <name type="scientific">Cotesia glomerata</name>
    <name type="common">Lepidopteran parasitic wasp</name>
    <name type="synonym">Apanteles glomeratus</name>
    <dbReference type="NCBI Taxonomy" id="32391"/>
    <lineage>
        <taxon>Eukaryota</taxon>
        <taxon>Metazoa</taxon>
        <taxon>Ecdysozoa</taxon>
        <taxon>Arthropoda</taxon>
        <taxon>Hexapoda</taxon>
        <taxon>Insecta</taxon>
        <taxon>Pterygota</taxon>
        <taxon>Neoptera</taxon>
        <taxon>Endopterygota</taxon>
        <taxon>Hymenoptera</taxon>
        <taxon>Apocrita</taxon>
        <taxon>Ichneumonoidea</taxon>
        <taxon>Braconidae</taxon>
        <taxon>Microgastrinae</taxon>
        <taxon>Cotesia</taxon>
    </lineage>
</organism>
<feature type="domain" description="DUF7044" evidence="4">
    <location>
        <begin position="30"/>
        <end position="111"/>
    </location>
</feature>
<evidence type="ECO:0000259" key="3">
    <source>
        <dbReference type="Pfam" id="PF23070"/>
    </source>
</evidence>
<protein>
    <submittedName>
        <fullName evidence="5">Uncharacterized protein</fullName>
    </submittedName>
</protein>
<keyword evidence="6" id="KW-1185">Reference proteome</keyword>
<comment type="caution">
    <text evidence="5">The sequence shown here is derived from an EMBL/GenBank/DDBJ whole genome shotgun (WGS) entry which is preliminary data.</text>
</comment>
<evidence type="ECO:0000313" key="6">
    <source>
        <dbReference type="Proteomes" id="UP000826195"/>
    </source>
</evidence>
<feature type="domain" description="DUF7043" evidence="3">
    <location>
        <begin position="293"/>
        <end position="426"/>
    </location>
</feature>
<feature type="signal peptide" evidence="1">
    <location>
        <begin position="1"/>
        <end position="23"/>
    </location>
</feature>
<dbReference type="InterPro" id="IPR055470">
    <property type="entry name" value="DUF7042"/>
</dbReference>
<dbReference type="AlphaFoldDB" id="A0AAV7I9E4"/>
<dbReference type="GO" id="GO:0061909">
    <property type="term" value="P:autophagosome-lysosome fusion"/>
    <property type="evidence" value="ECO:0007669"/>
    <property type="project" value="TreeGrafter"/>
</dbReference>
<dbReference type="Proteomes" id="UP000826195">
    <property type="component" value="Unassembled WGS sequence"/>
</dbReference>
<dbReference type="EMBL" id="JAHXZJ010001864">
    <property type="protein sequence ID" value="KAH0549365.1"/>
    <property type="molecule type" value="Genomic_DNA"/>
</dbReference>
<dbReference type="InterPro" id="IPR055472">
    <property type="entry name" value="DUF7044"/>
</dbReference>
<dbReference type="PANTHER" id="PTHR22255:SF9">
    <property type="entry name" value="LP06548P"/>
    <property type="match status" value="1"/>
</dbReference>
<evidence type="ECO:0000259" key="4">
    <source>
        <dbReference type="Pfam" id="PF23071"/>
    </source>
</evidence>
<dbReference type="InterPro" id="IPR055471">
    <property type="entry name" value="DUF7043"/>
</dbReference>
<dbReference type="Pfam" id="PF23071">
    <property type="entry name" value="DUF7044"/>
    <property type="match status" value="1"/>
</dbReference>
<evidence type="ECO:0000256" key="1">
    <source>
        <dbReference type="SAM" id="SignalP"/>
    </source>
</evidence>
<dbReference type="Pfam" id="PF23069">
    <property type="entry name" value="DUF7042"/>
    <property type="match status" value="1"/>
</dbReference>
<feature type="chain" id="PRO_5043910999" evidence="1">
    <location>
        <begin position="24"/>
        <end position="797"/>
    </location>
</feature>
<proteinExistence type="predicted"/>
<evidence type="ECO:0000259" key="2">
    <source>
        <dbReference type="Pfam" id="PF23069"/>
    </source>
</evidence>
<gene>
    <name evidence="5" type="ORF">KQX54_008722</name>
</gene>